<dbReference type="EMBL" id="GU576498">
    <property type="protein sequence ID" value="ADF80979.1"/>
    <property type="molecule type" value="Genomic_DNA"/>
</dbReference>
<evidence type="ECO:0000313" key="1">
    <source>
        <dbReference type="EMBL" id="ADF80979.1"/>
    </source>
</evidence>
<dbReference type="AlphaFoldDB" id="D6NLZ4"/>
<organism evidence="1">
    <name type="scientific">Vibrio cholerae</name>
    <dbReference type="NCBI Taxonomy" id="666"/>
    <lineage>
        <taxon>Bacteria</taxon>
        <taxon>Pseudomonadati</taxon>
        <taxon>Pseudomonadota</taxon>
        <taxon>Gammaproteobacteria</taxon>
        <taxon>Vibrionales</taxon>
        <taxon>Vibrionaceae</taxon>
        <taxon>Vibrio</taxon>
    </lineage>
</organism>
<accession>D6NLZ4</accession>
<evidence type="ECO:0008006" key="2">
    <source>
        <dbReference type="Google" id="ProtNLM"/>
    </source>
</evidence>
<reference evidence="1" key="2">
    <citation type="journal article" date="2011" name="Appl. Environ. Microbiol.">
        <title>Genetic Diversity of O-Antigen Biosynthesis Regions in Vibrio cholerae.</title>
        <authorList>
            <person name="Aydanian A."/>
            <person name="Tang L."/>
            <person name="Morris J.G."/>
            <person name="Johnson J.A."/>
            <person name="Stine O.C."/>
        </authorList>
    </citation>
    <scope>NUCLEOTIDE SEQUENCE</scope>
    <source>
        <strain evidence="1">CO545</strain>
    </source>
</reference>
<dbReference type="InterPro" id="IPR016181">
    <property type="entry name" value="Acyl_CoA_acyltransferase"/>
</dbReference>
<dbReference type="Gene3D" id="3.40.630.30">
    <property type="match status" value="1"/>
</dbReference>
<proteinExistence type="predicted"/>
<reference evidence="1" key="1">
    <citation type="submission" date="2010-01" db="EMBL/GenBank/DDBJ databases">
        <authorList>
            <person name="Aydanian A.G."/>
            <person name="Johnson J.A."/>
            <person name="Tang L."/>
            <person name="Morris J.G.Jr."/>
            <person name="Nair G.B."/>
            <person name="Stine O.C."/>
        </authorList>
    </citation>
    <scope>NUCLEOTIDE SEQUENCE</scope>
    <source>
        <strain evidence="1">CO545</strain>
    </source>
</reference>
<protein>
    <recommendedName>
        <fullName evidence="2">GNAT family N-acetyltransferase</fullName>
    </recommendedName>
</protein>
<sequence length="319" mass="36534">MTELSIRYFSEDDSIEWDSFIELSHKGTFLHSRKFLSYHGDRFVDRSLIVEDRNKIVAVLPACQTYDNKSAVVSHLGATYGGLITSASCYGEDLISVMHAICVFYRNEGFSELCYKVTPSVYHNTIDEDEIYALFRLNAELVRVDNNAVVDKYSRLKVSNQRKRSFKKARDANLTLFSGFENLEDFYSVLLSNLSEKHNAKPVHTISELRELKFRFNKEIELVVAKNEVGYVISGVVFFNINNVVHSQYIASSSEGYDKGGLDFIFEKKIDDLLENQQRFLAFGTSNESNGKVLNQSLYRFKRQFGAGSVAHQYYSIKL</sequence>
<dbReference type="RefSeq" id="WP_248387494.1">
    <property type="nucleotide sequence ID" value="NZ_CP147726.1"/>
</dbReference>
<dbReference type="SUPFAM" id="SSF55729">
    <property type="entry name" value="Acyl-CoA N-acyltransferases (Nat)"/>
    <property type="match status" value="1"/>
</dbReference>
<name>D6NLZ4_VIBCL</name>